<dbReference type="EMBL" id="CP019475">
    <property type="protein sequence ID" value="UQC80043.1"/>
    <property type="molecule type" value="Genomic_DNA"/>
</dbReference>
<sequence length="131" mass="14487">MQCLARGAFIGRPPSSPSGERDKSVSSSLDMEREPVMMMGIQCYLQWNCNAPARTSVWIPYLCPHWRFSRGIKLTSVHGPPQRCPRSGEGGGASQHFWALGRAGTRSGADNLTRDARRCLPVETLPPKFLT</sequence>
<dbReference type="KEGG" id="clup:CLUP02_05524"/>
<evidence type="ECO:0000313" key="3">
    <source>
        <dbReference type="Proteomes" id="UP000830671"/>
    </source>
</evidence>
<evidence type="ECO:0000256" key="1">
    <source>
        <dbReference type="SAM" id="MobiDB-lite"/>
    </source>
</evidence>
<accession>A0A9Q8SMY1</accession>
<feature type="compositionally biased region" description="Basic and acidic residues" evidence="1">
    <location>
        <begin position="19"/>
        <end position="31"/>
    </location>
</feature>
<proteinExistence type="predicted"/>
<dbReference type="GeneID" id="73339541"/>
<gene>
    <name evidence="2" type="ORF">CLUP02_05524</name>
</gene>
<dbReference type="RefSeq" id="XP_049141674.1">
    <property type="nucleotide sequence ID" value="XM_049284531.1"/>
</dbReference>
<dbReference type="AlphaFoldDB" id="A0A9Q8SMY1"/>
<organism evidence="2 3">
    <name type="scientific">Colletotrichum lupini</name>
    <dbReference type="NCBI Taxonomy" id="145971"/>
    <lineage>
        <taxon>Eukaryota</taxon>
        <taxon>Fungi</taxon>
        <taxon>Dikarya</taxon>
        <taxon>Ascomycota</taxon>
        <taxon>Pezizomycotina</taxon>
        <taxon>Sordariomycetes</taxon>
        <taxon>Hypocreomycetidae</taxon>
        <taxon>Glomerellales</taxon>
        <taxon>Glomerellaceae</taxon>
        <taxon>Colletotrichum</taxon>
        <taxon>Colletotrichum acutatum species complex</taxon>
    </lineage>
</organism>
<reference evidence="2" key="1">
    <citation type="journal article" date="2021" name="Mol. Plant Microbe Interact.">
        <title>Complete Genome Sequence of the Plant-Pathogenic Fungus Colletotrichum lupini.</title>
        <authorList>
            <person name="Baroncelli R."/>
            <person name="Pensec F."/>
            <person name="Da Lio D."/>
            <person name="Boufleur T."/>
            <person name="Vicente I."/>
            <person name="Sarrocco S."/>
            <person name="Picot A."/>
            <person name="Baraldi E."/>
            <person name="Sukno S."/>
            <person name="Thon M."/>
            <person name="Le Floch G."/>
        </authorList>
    </citation>
    <scope>NUCLEOTIDE SEQUENCE</scope>
    <source>
        <strain evidence="2">IMI 504893</strain>
    </source>
</reference>
<name>A0A9Q8SMY1_9PEZI</name>
<evidence type="ECO:0000313" key="2">
    <source>
        <dbReference type="EMBL" id="UQC80043.1"/>
    </source>
</evidence>
<dbReference type="Proteomes" id="UP000830671">
    <property type="component" value="Chromosome 3"/>
</dbReference>
<protein>
    <submittedName>
        <fullName evidence="2">Uncharacterized protein</fullName>
    </submittedName>
</protein>
<keyword evidence="3" id="KW-1185">Reference proteome</keyword>
<feature type="region of interest" description="Disordered" evidence="1">
    <location>
        <begin position="11"/>
        <end position="31"/>
    </location>
</feature>